<dbReference type="InterPro" id="IPR035952">
    <property type="entry name" value="Rhomboid-like_sf"/>
</dbReference>
<dbReference type="Gene3D" id="1.20.1540.10">
    <property type="entry name" value="Rhomboid-like"/>
    <property type="match status" value="1"/>
</dbReference>
<dbReference type="EC" id="3.4.21.105" evidence="9"/>
<protein>
    <submittedName>
        <fullName evidence="9">Rhomboid family intramembrane serine protease</fullName>
        <ecNumber evidence="9">3.4.21.105</ecNumber>
    </submittedName>
</protein>
<dbReference type="PANTHER" id="PTHR43066:SF26">
    <property type="entry name" value="RHOMBOID PROTEASE GLPG"/>
    <property type="match status" value="1"/>
</dbReference>
<evidence type="ECO:0000256" key="4">
    <source>
        <dbReference type="ARBA" id="ARBA00022692"/>
    </source>
</evidence>
<dbReference type="Proteomes" id="UP001596364">
    <property type="component" value="Unassembled WGS sequence"/>
</dbReference>
<feature type="transmembrane region" description="Helical" evidence="7">
    <location>
        <begin position="260"/>
        <end position="279"/>
    </location>
</feature>
<dbReference type="RefSeq" id="WP_131259523.1">
    <property type="nucleotide sequence ID" value="NZ_JBHSUS010000001.1"/>
</dbReference>
<evidence type="ECO:0000313" key="9">
    <source>
        <dbReference type="EMBL" id="MFC6438585.1"/>
    </source>
</evidence>
<feature type="transmembrane region" description="Helical" evidence="7">
    <location>
        <begin position="101"/>
        <end position="122"/>
    </location>
</feature>
<keyword evidence="9" id="KW-0645">Protease</keyword>
<dbReference type="EMBL" id="JBHSUS010000001">
    <property type="protein sequence ID" value="MFC6441752.1"/>
    <property type="molecule type" value="Genomic_DNA"/>
</dbReference>
<keyword evidence="4 7" id="KW-0812">Transmembrane</keyword>
<proteinExistence type="predicted"/>
<feature type="transmembrane region" description="Helical" evidence="7">
    <location>
        <begin position="142"/>
        <end position="168"/>
    </location>
</feature>
<evidence type="ECO:0000256" key="2">
    <source>
        <dbReference type="ARBA" id="ARBA00022475"/>
    </source>
</evidence>
<dbReference type="InterPro" id="IPR022764">
    <property type="entry name" value="Peptidase_S54_rhomboid_dom"/>
</dbReference>
<reference evidence="9" key="1">
    <citation type="journal article" date="2014" name="Int. J. Syst. Evol. Microbiol.">
        <title>Complete genome of a new Firmicutes species belonging to the dominant human colonic microbiota ('Ruminococcus bicirculans') reveals two chromosomes and a selective capacity to utilize plant glucans.</title>
        <authorList>
            <consortium name="NISC Comparative Sequencing Program"/>
            <person name="Wegmann U."/>
            <person name="Louis P."/>
            <person name="Goesmann A."/>
            <person name="Henrissat B."/>
            <person name="Duncan S.H."/>
            <person name="Flint H.J."/>
        </authorList>
    </citation>
    <scope>NUCLEOTIDE SEQUENCE</scope>
    <source>
        <strain evidence="9">KCTC 42143</strain>
    </source>
</reference>
<feature type="domain" description="Peptidase S54 rhomboid" evidence="8">
    <location>
        <begin position="140"/>
        <end position="275"/>
    </location>
</feature>
<sequence length="283" mass="31491">MSELTPLVKVSRREVAEQIQTFLSGHQIATDIQPEGESHWLVYVFYPAQQPKAQALVQGWLTQIQRQQADYLWSNASPVKTKPGSQPGFSALLQIASRSPFMLLIATLCVVAFLASASLWFSPVRELLRFAPLGQVLESGQWWRLIGPTLMHFSAMHIIFNLLWWWILGGQIERRFGTSALVILYLLTGIASNYGQYLDGGSNFGGLSGVVYGLFGFVWWIGWIRPEWGVSLQRNLIGFMLAWLALGYTNILPLNMANTAHLVGLLSGCGLAALIALIGRRQS</sequence>
<comment type="subcellular location">
    <subcellularLocation>
        <location evidence="1">Membrane</location>
        <topology evidence="1">Multi-pass membrane protein</topology>
    </subcellularLocation>
</comment>
<accession>A0ABW1XF07</accession>
<feature type="transmembrane region" description="Helical" evidence="7">
    <location>
        <begin position="180"/>
        <end position="198"/>
    </location>
</feature>
<evidence type="ECO:0000313" key="11">
    <source>
        <dbReference type="Proteomes" id="UP001596364"/>
    </source>
</evidence>
<reference evidence="11" key="2">
    <citation type="journal article" date="2019" name="Int. J. Syst. Evol. Microbiol.">
        <title>The Global Catalogue of Microorganisms (GCM) 10K type strain sequencing project: providing services to taxonomists for standard genome sequencing and annotation.</title>
        <authorList>
            <consortium name="The Broad Institute Genomics Platform"/>
            <consortium name="The Broad Institute Genome Sequencing Center for Infectious Disease"/>
            <person name="Wu L."/>
            <person name="Ma J."/>
        </authorList>
    </citation>
    <scope>NUCLEOTIDE SEQUENCE [LARGE SCALE GENOMIC DNA]</scope>
    <source>
        <strain evidence="11">CGMCC 1.16031</strain>
    </source>
</reference>
<dbReference type="Pfam" id="PF01694">
    <property type="entry name" value="Rhomboid"/>
    <property type="match status" value="1"/>
</dbReference>
<evidence type="ECO:0000256" key="7">
    <source>
        <dbReference type="SAM" id="Phobius"/>
    </source>
</evidence>
<keyword evidence="6 7" id="KW-0472">Membrane</keyword>
<feature type="transmembrane region" description="Helical" evidence="7">
    <location>
        <begin position="236"/>
        <end position="254"/>
    </location>
</feature>
<evidence type="ECO:0000256" key="3">
    <source>
        <dbReference type="ARBA" id="ARBA00022519"/>
    </source>
</evidence>
<evidence type="ECO:0000313" key="10">
    <source>
        <dbReference type="EMBL" id="MFC6441752.1"/>
    </source>
</evidence>
<dbReference type="GO" id="GO:0006508">
    <property type="term" value="P:proteolysis"/>
    <property type="evidence" value="ECO:0007669"/>
    <property type="project" value="UniProtKB-KW"/>
</dbReference>
<keyword evidence="2" id="KW-1003">Cell membrane</keyword>
<keyword evidence="3" id="KW-0997">Cell inner membrane</keyword>
<keyword evidence="5 7" id="KW-1133">Transmembrane helix</keyword>
<feature type="transmembrane region" description="Helical" evidence="7">
    <location>
        <begin position="204"/>
        <end position="224"/>
    </location>
</feature>
<organism evidence="9 11">
    <name type="scientific">Pseudobowmanella zhangzhouensis</name>
    <dbReference type="NCBI Taxonomy" id="1537679"/>
    <lineage>
        <taxon>Bacteria</taxon>
        <taxon>Pseudomonadati</taxon>
        <taxon>Pseudomonadota</taxon>
        <taxon>Gammaproteobacteria</taxon>
        <taxon>Alteromonadales</taxon>
        <taxon>Alteromonadaceae</taxon>
    </lineage>
</organism>
<evidence type="ECO:0000259" key="8">
    <source>
        <dbReference type="Pfam" id="PF01694"/>
    </source>
</evidence>
<keyword evidence="11" id="KW-1185">Reference proteome</keyword>
<reference evidence="9" key="3">
    <citation type="submission" date="2024-09" db="EMBL/GenBank/DDBJ databases">
        <authorList>
            <person name="Sun Q."/>
            <person name="Mori K."/>
        </authorList>
    </citation>
    <scope>NUCLEOTIDE SEQUENCE</scope>
    <source>
        <strain evidence="9">KCTC 42143</strain>
    </source>
</reference>
<comment type="caution">
    <text evidence="9">The sequence shown here is derived from an EMBL/GenBank/DDBJ whole genome shotgun (WGS) entry which is preliminary data.</text>
</comment>
<evidence type="ECO:0000256" key="1">
    <source>
        <dbReference type="ARBA" id="ARBA00004141"/>
    </source>
</evidence>
<name>A0ABW1XF07_9ALTE</name>
<dbReference type="EMBL" id="JBHSUS010000001">
    <property type="protein sequence ID" value="MFC6438585.1"/>
    <property type="molecule type" value="Genomic_DNA"/>
</dbReference>
<dbReference type="GO" id="GO:0008233">
    <property type="term" value="F:peptidase activity"/>
    <property type="evidence" value="ECO:0007669"/>
    <property type="project" value="UniProtKB-KW"/>
</dbReference>
<gene>
    <name evidence="9" type="ORF">ACFP85_00215</name>
    <name evidence="10" type="ORF">ACFP85_16520</name>
</gene>
<keyword evidence="9" id="KW-0378">Hydrolase</keyword>
<dbReference type="SUPFAM" id="SSF144091">
    <property type="entry name" value="Rhomboid-like"/>
    <property type="match status" value="1"/>
</dbReference>
<evidence type="ECO:0000256" key="5">
    <source>
        <dbReference type="ARBA" id="ARBA00022989"/>
    </source>
</evidence>
<dbReference type="PANTHER" id="PTHR43066">
    <property type="entry name" value="RHOMBOID-RELATED PROTEIN"/>
    <property type="match status" value="1"/>
</dbReference>
<evidence type="ECO:0000256" key="6">
    <source>
        <dbReference type="ARBA" id="ARBA00023136"/>
    </source>
</evidence>